<evidence type="ECO:0008006" key="3">
    <source>
        <dbReference type="Google" id="ProtNLM"/>
    </source>
</evidence>
<protein>
    <recommendedName>
        <fullName evidence="3">Transposase</fullName>
    </recommendedName>
</protein>
<evidence type="ECO:0000313" key="2">
    <source>
        <dbReference type="Proteomes" id="UP001642360"/>
    </source>
</evidence>
<dbReference type="PANTHER" id="PTHR31973">
    <property type="entry name" value="POLYPROTEIN, PUTATIVE-RELATED"/>
    <property type="match status" value="1"/>
</dbReference>
<accession>A0ABC8S9Y9</accession>
<gene>
    <name evidence="1" type="ORF">ILEXP_LOCUS22341</name>
</gene>
<keyword evidence="2" id="KW-1185">Reference proteome</keyword>
<sequence>MSSKLVANLIVDRVHGHRKTRPTEVVADFFSDYGLTISYDKAWEGVEKAKDMLFGDQSVSCQQLRWYVNAANCTNPGNHIVLDCDHETNCFKKLFVSFKGCIHGFNYCHSLFFFWMTHF</sequence>
<evidence type="ECO:0000313" key="1">
    <source>
        <dbReference type="EMBL" id="CAK9154038.1"/>
    </source>
</evidence>
<dbReference type="AlphaFoldDB" id="A0ABC8S9Y9"/>
<organism evidence="1 2">
    <name type="scientific">Ilex paraguariensis</name>
    <name type="common">yerba mate</name>
    <dbReference type="NCBI Taxonomy" id="185542"/>
    <lineage>
        <taxon>Eukaryota</taxon>
        <taxon>Viridiplantae</taxon>
        <taxon>Streptophyta</taxon>
        <taxon>Embryophyta</taxon>
        <taxon>Tracheophyta</taxon>
        <taxon>Spermatophyta</taxon>
        <taxon>Magnoliopsida</taxon>
        <taxon>eudicotyledons</taxon>
        <taxon>Gunneridae</taxon>
        <taxon>Pentapetalae</taxon>
        <taxon>asterids</taxon>
        <taxon>campanulids</taxon>
        <taxon>Aquifoliales</taxon>
        <taxon>Aquifoliaceae</taxon>
        <taxon>Ilex</taxon>
    </lineage>
</organism>
<name>A0ABC8S9Y9_9AQUA</name>
<comment type="caution">
    <text evidence="1">The sequence shown here is derived from an EMBL/GenBank/DDBJ whole genome shotgun (WGS) entry which is preliminary data.</text>
</comment>
<dbReference type="EMBL" id="CAUOFW020002480">
    <property type="protein sequence ID" value="CAK9154038.1"/>
    <property type="molecule type" value="Genomic_DNA"/>
</dbReference>
<proteinExistence type="predicted"/>
<dbReference type="PANTHER" id="PTHR31973:SF195">
    <property type="entry name" value="MUDR FAMILY TRANSPOSASE"/>
    <property type="match status" value="1"/>
</dbReference>
<reference evidence="1 2" key="1">
    <citation type="submission" date="2024-02" db="EMBL/GenBank/DDBJ databases">
        <authorList>
            <person name="Vignale AGUSTIN F."/>
            <person name="Sosa J E."/>
            <person name="Modenutti C."/>
        </authorList>
    </citation>
    <scope>NUCLEOTIDE SEQUENCE [LARGE SCALE GENOMIC DNA]</scope>
</reference>
<dbReference type="Proteomes" id="UP001642360">
    <property type="component" value="Unassembled WGS sequence"/>
</dbReference>